<dbReference type="Gene3D" id="3.50.50.60">
    <property type="entry name" value="FAD/NAD(P)-binding domain"/>
    <property type="match status" value="1"/>
</dbReference>
<dbReference type="PANTHER" id="PTHR46720">
    <property type="entry name" value="HYDROXYLASE, PUTATIVE (AFU_ORTHOLOGUE AFUA_3G01460)-RELATED"/>
    <property type="match status" value="1"/>
</dbReference>
<sequence>MASSEAPQKTFNLAIVGGGIAGLILTIALLKHDIPLTIYESAPHFGEIGAGVGFGPNASRAMDLISPSIKAAYEKCKTSNQSERCKDLFFTIRVGDARKANKEGVVRADGTKVGETIFEMPYTTTWSRGGVHRAHFLDELVKLIPDSVPKFGKRLVDISEATDGSGDVVLYFADGTTAQHSAVIGCDGIKSRTRELVLGKDDPAARAVFSGKYAYRGLIPMDQAVELLGDEEARNSQIFFGYHGHVLTFPIEKGKTMNVVAFRSRETWNDPNWVVRTSKEEMLSDYSGWGPTVHKIISAMQKPDIWALFNHPPAATYAKGRICLLGDAAHATTPHQGAGAGMCIEDAYILSSLMGEANSVEDLERVFKAYDESRRPRTQKIVKTSKEAGMLYEFELEGDDLEAVEKNMTSRMSWIWDVDLGAELEKAKQLYHGGKAKI</sequence>
<dbReference type="AlphaFoldDB" id="A0A6A6DEK6"/>
<keyword evidence="4" id="KW-0472">Membrane</keyword>
<evidence type="ECO:0000256" key="4">
    <source>
        <dbReference type="SAM" id="Phobius"/>
    </source>
</evidence>
<dbReference type="Proteomes" id="UP000800200">
    <property type="component" value="Unassembled WGS sequence"/>
</dbReference>
<feature type="domain" description="FAD-binding" evidence="5">
    <location>
        <begin position="151"/>
        <end position="384"/>
    </location>
</feature>
<dbReference type="GO" id="GO:0016491">
    <property type="term" value="F:oxidoreductase activity"/>
    <property type="evidence" value="ECO:0007669"/>
    <property type="project" value="UniProtKB-KW"/>
</dbReference>
<evidence type="ECO:0000256" key="3">
    <source>
        <dbReference type="ARBA" id="ARBA00023002"/>
    </source>
</evidence>
<dbReference type="InterPro" id="IPR036188">
    <property type="entry name" value="FAD/NAD-bd_sf"/>
</dbReference>
<dbReference type="InterPro" id="IPR002938">
    <property type="entry name" value="FAD-bd"/>
</dbReference>
<evidence type="ECO:0000256" key="2">
    <source>
        <dbReference type="ARBA" id="ARBA00022827"/>
    </source>
</evidence>
<keyword evidence="4" id="KW-0812">Transmembrane</keyword>
<dbReference type="GO" id="GO:0071949">
    <property type="term" value="F:FAD binding"/>
    <property type="evidence" value="ECO:0007669"/>
    <property type="project" value="InterPro"/>
</dbReference>
<keyword evidence="4" id="KW-1133">Transmembrane helix</keyword>
<dbReference type="GO" id="GO:0044550">
    <property type="term" value="P:secondary metabolite biosynthetic process"/>
    <property type="evidence" value="ECO:0007669"/>
    <property type="project" value="UniProtKB-ARBA"/>
</dbReference>
<dbReference type="Pfam" id="PF01494">
    <property type="entry name" value="FAD_binding_3"/>
    <property type="match status" value="1"/>
</dbReference>
<dbReference type="InterPro" id="IPR051104">
    <property type="entry name" value="FAD_monoxygenase"/>
</dbReference>
<keyword evidence="7" id="KW-1185">Reference proteome</keyword>
<protein>
    <submittedName>
        <fullName evidence="6">FAD/NAD(P)-binding domain-containing protein</fullName>
    </submittedName>
</protein>
<name>A0A6A6DEK6_9PEZI</name>
<reference evidence="6" key="1">
    <citation type="journal article" date="2020" name="Stud. Mycol.">
        <title>101 Dothideomycetes genomes: a test case for predicting lifestyles and emergence of pathogens.</title>
        <authorList>
            <person name="Haridas S."/>
            <person name="Albert R."/>
            <person name="Binder M."/>
            <person name="Bloem J."/>
            <person name="Labutti K."/>
            <person name="Salamov A."/>
            <person name="Andreopoulos B."/>
            <person name="Baker S."/>
            <person name="Barry K."/>
            <person name="Bills G."/>
            <person name="Bluhm B."/>
            <person name="Cannon C."/>
            <person name="Castanera R."/>
            <person name="Culley D."/>
            <person name="Daum C."/>
            <person name="Ezra D."/>
            <person name="Gonzalez J."/>
            <person name="Henrissat B."/>
            <person name="Kuo A."/>
            <person name="Liang C."/>
            <person name="Lipzen A."/>
            <person name="Lutzoni F."/>
            <person name="Magnuson J."/>
            <person name="Mondo S."/>
            <person name="Nolan M."/>
            <person name="Ohm R."/>
            <person name="Pangilinan J."/>
            <person name="Park H.-J."/>
            <person name="Ramirez L."/>
            <person name="Alfaro M."/>
            <person name="Sun H."/>
            <person name="Tritt A."/>
            <person name="Yoshinaga Y."/>
            <person name="Zwiers L.-H."/>
            <person name="Turgeon B."/>
            <person name="Goodwin S."/>
            <person name="Spatafora J."/>
            <person name="Crous P."/>
            <person name="Grigoriev I."/>
        </authorList>
    </citation>
    <scope>NUCLEOTIDE SEQUENCE</scope>
    <source>
        <strain evidence="6">CBS 207.26</strain>
    </source>
</reference>
<evidence type="ECO:0000313" key="6">
    <source>
        <dbReference type="EMBL" id="KAF2177867.1"/>
    </source>
</evidence>
<dbReference type="PANTHER" id="PTHR46720:SF3">
    <property type="entry name" value="FAD-BINDING DOMAIN-CONTAINING PROTEIN-RELATED"/>
    <property type="match status" value="1"/>
</dbReference>
<keyword evidence="1" id="KW-0285">Flavoprotein</keyword>
<evidence type="ECO:0000313" key="7">
    <source>
        <dbReference type="Proteomes" id="UP000800200"/>
    </source>
</evidence>
<feature type="transmembrane region" description="Helical" evidence="4">
    <location>
        <begin position="12"/>
        <end position="30"/>
    </location>
</feature>
<dbReference type="FunFam" id="3.50.50.60:FF:000153">
    <property type="entry name" value="Salicylate hydroxylase, putative"/>
    <property type="match status" value="1"/>
</dbReference>
<organism evidence="6 7">
    <name type="scientific">Zopfia rhizophila CBS 207.26</name>
    <dbReference type="NCBI Taxonomy" id="1314779"/>
    <lineage>
        <taxon>Eukaryota</taxon>
        <taxon>Fungi</taxon>
        <taxon>Dikarya</taxon>
        <taxon>Ascomycota</taxon>
        <taxon>Pezizomycotina</taxon>
        <taxon>Dothideomycetes</taxon>
        <taxon>Dothideomycetes incertae sedis</taxon>
        <taxon>Zopfiaceae</taxon>
        <taxon>Zopfia</taxon>
    </lineage>
</organism>
<accession>A0A6A6DEK6</accession>
<dbReference type="EMBL" id="ML994681">
    <property type="protein sequence ID" value="KAF2177867.1"/>
    <property type="molecule type" value="Genomic_DNA"/>
</dbReference>
<proteinExistence type="predicted"/>
<dbReference type="OrthoDB" id="417877at2759"/>
<keyword evidence="3" id="KW-0560">Oxidoreductase</keyword>
<dbReference type="PRINTS" id="PR00420">
    <property type="entry name" value="RNGMNOXGNASE"/>
</dbReference>
<keyword evidence="2" id="KW-0274">FAD</keyword>
<evidence type="ECO:0000256" key="1">
    <source>
        <dbReference type="ARBA" id="ARBA00022630"/>
    </source>
</evidence>
<evidence type="ECO:0000259" key="5">
    <source>
        <dbReference type="Pfam" id="PF01494"/>
    </source>
</evidence>
<dbReference type="SUPFAM" id="SSF54373">
    <property type="entry name" value="FAD-linked reductases, C-terminal domain"/>
    <property type="match status" value="1"/>
</dbReference>
<gene>
    <name evidence="6" type="ORF">K469DRAFT_719338</name>
</gene>
<dbReference type="SUPFAM" id="SSF51905">
    <property type="entry name" value="FAD/NAD(P)-binding domain"/>
    <property type="match status" value="1"/>
</dbReference>